<gene>
    <name evidence="3" type="ORF">EV146_103220</name>
</gene>
<feature type="transmembrane region" description="Helical" evidence="2">
    <location>
        <begin position="7"/>
        <end position="27"/>
    </location>
</feature>
<evidence type="ECO:0000313" key="4">
    <source>
        <dbReference type="Proteomes" id="UP000295689"/>
    </source>
</evidence>
<comment type="caution">
    <text evidence="3">The sequence shown here is derived from an EMBL/GenBank/DDBJ whole genome shotgun (WGS) entry which is preliminary data.</text>
</comment>
<reference evidence="3 4" key="1">
    <citation type="journal article" date="2015" name="Stand. Genomic Sci.">
        <title>Genomic Encyclopedia of Bacterial and Archaeal Type Strains, Phase III: the genomes of soil and plant-associated and newly described type strains.</title>
        <authorList>
            <person name="Whitman W.B."/>
            <person name="Woyke T."/>
            <person name="Klenk H.P."/>
            <person name="Zhou Y."/>
            <person name="Lilburn T.G."/>
            <person name="Beck B.J."/>
            <person name="De Vos P."/>
            <person name="Vandamme P."/>
            <person name="Eisen J.A."/>
            <person name="Garrity G."/>
            <person name="Hugenholtz P."/>
            <person name="Kyrpides N.C."/>
        </authorList>
    </citation>
    <scope>NUCLEOTIDE SEQUENCE [LARGE SCALE GENOMIC DNA]</scope>
    <source>
        <strain evidence="3 4">CV53</strain>
    </source>
</reference>
<accession>A0A4R2BHV6</accession>
<proteinExistence type="predicted"/>
<protein>
    <submittedName>
        <fullName evidence="3">5-bromo-4-chloroindolyl phosphate hydrolysis protein</fullName>
    </submittedName>
</protein>
<name>A0A4R2BHV6_9BACI</name>
<dbReference type="RefSeq" id="WP_132003205.1">
    <property type="nucleotide sequence ID" value="NZ_JABUHM010000002.1"/>
</dbReference>
<dbReference type="EMBL" id="SLVV01000003">
    <property type="protein sequence ID" value="TCN26697.1"/>
    <property type="molecule type" value="Genomic_DNA"/>
</dbReference>
<feature type="compositionally biased region" description="Polar residues" evidence="1">
    <location>
        <begin position="253"/>
        <end position="265"/>
    </location>
</feature>
<evidence type="ECO:0000256" key="1">
    <source>
        <dbReference type="SAM" id="MobiDB-lite"/>
    </source>
</evidence>
<keyword evidence="2" id="KW-1133">Transmembrane helix</keyword>
<keyword evidence="2" id="KW-0812">Transmembrane</keyword>
<dbReference type="SUPFAM" id="SSF103473">
    <property type="entry name" value="MFS general substrate transporter"/>
    <property type="match status" value="1"/>
</dbReference>
<keyword evidence="4" id="KW-1185">Reference proteome</keyword>
<dbReference type="InterPro" id="IPR018770">
    <property type="entry name" value="ChloroindolylP_hydrolase"/>
</dbReference>
<feature type="transmembrane region" description="Helical" evidence="2">
    <location>
        <begin position="33"/>
        <end position="54"/>
    </location>
</feature>
<dbReference type="AlphaFoldDB" id="A0A4R2BHV6"/>
<keyword evidence="2" id="KW-0472">Membrane</keyword>
<organism evidence="3 4">
    <name type="scientific">Mesobacillus foraminis</name>
    <dbReference type="NCBI Taxonomy" id="279826"/>
    <lineage>
        <taxon>Bacteria</taxon>
        <taxon>Bacillati</taxon>
        <taxon>Bacillota</taxon>
        <taxon>Bacilli</taxon>
        <taxon>Bacillales</taxon>
        <taxon>Bacillaceae</taxon>
        <taxon>Mesobacillus</taxon>
    </lineage>
</organism>
<feature type="compositionally biased region" description="Basic and acidic residues" evidence="1">
    <location>
        <begin position="266"/>
        <end position="292"/>
    </location>
</feature>
<feature type="region of interest" description="Disordered" evidence="1">
    <location>
        <begin position="210"/>
        <end position="292"/>
    </location>
</feature>
<evidence type="ECO:0000313" key="3">
    <source>
        <dbReference type="EMBL" id="TCN26697.1"/>
    </source>
</evidence>
<sequence length="292" mass="33991">MNPFLSFLIRSAAAIPAAVVIWLISFFGLEFPFLLSSAAALAGGALIYWLAGIFSDARFLKKHGLTRKEYRYIRKNLDEAKKKISRLNKTLFSIRHFPSIKQRIELFRVIRKIYSMTKKEPKRFYQAERFYFSHLDSILELTEKYAFISSQPKKNRELDEALYQTRETLSELSKAVEKDLYQVLSNDLEHLSFEIDVAKHSIKTANDIKNEARQSVPLPKNTAKPEVPAAPSHFVHTETNANKRAEEEEKTESQQQTGPRYSINTHTKEKVEIPIYTTREERYKAENRRSNR</sequence>
<dbReference type="Proteomes" id="UP000295689">
    <property type="component" value="Unassembled WGS sequence"/>
</dbReference>
<dbReference type="Pfam" id="PF10112">
    <property type="entry name" value="Halogen_Hydrol"/>
    <property type="match status" value="1"/>
</dbReference>
<evidence type="ECO:0000256" key="2">
    <source>
        <dbReference type="SAM" id="Phobius"/>
    </source>
</evidence>
<dbReference type="InterPro" id="IPR036259">
    <property type="entry name" value="MFS_trans_sf"/>
</dbReference>